<protein>
    <submittedName>
        <fullName evidence="1">Uncharacterized protein</fullName>
    </submittedName>
</protein>
<reference evidence="1 2" key="1">
    <citation type="submission" date="2021-03" db="EMBL/GenBank/DDBJ databases">
        <title>Succinivibrio sp. nov. isolated from feces of cow.</title>
        <authorList>
            <person name="Choi J.-Y."/>
        </authorList>
    </citation>
    <scope>NUCLEOTIDE SEQUENCE [LARGE SCALE GENOMIC DNA]</scope>
    <source>
        <strain evidence="1 2">AGMB01872</strain>
    </source>
</reference>
<proteinExistence type="predicted"/>
<evidence type="ECO:0000313" key="1">
    <source>
        <dbReference type="EMBL" id="MBW7570975.1"/>
    </source>
</evidence>
<name>A0ABS7DI56_9GAMM</name>
<dbReference type="EMBL" id="JAGFNY010000040">
    <property type="protein sequence ID" value="MBW7570975.1"/>
    <property type="molecule type" value="Genomic_DNA"/>
</dbReference>
<accession>A0ABS7DI56</accession>
<evidence type="ECO:0000313" key="2">
    <source>
        <dbReference type="Proteomes" id="UP000731465"/>
    </source>
</evidence>
<dbReference type="RefSeq" id="WP_219938199.1">
    <property type="nucleotide sequence ID" value="NZ_JAGFNY010000040.1"/>
</dbReference>
<sequence>MSSASNVLAKARYECAKELKEVVLNNNIAPLITLSIVDLFIKLEQNLIKVDGTLYENIQQIIVDKLKKMTSDLMDDDELNGKAKAYMVLLLEIISHAKLVKGLEVPLKPLKTEKFTKFSIKLEQDKFAITKKGFTFLEKVTKIVKYEPEGAFLFRKLTSATSALLKQIVARYEISSGKEDSLSESDSKDFIIVDTLQ</sequence>
<keyword evidence="2" id="KW-1185">Reference proteome</keyword>
<dbReference type="Proteomes" id="UP000731465">
    <property type="component" value="Unassembled WGS sequence"/>
</dbReference>
<organism evidence="1 2">
    <name type="scientific">Succinivibrio faecicola</name>
    <dbReference type="NCBI Taxonomy" id="2820300"/>
    <lineage>
        <taxon>Bacteria</taxon>
        <taxon>Pseudomonadati</taxon>
        <taxon>Pseudomonadota</taxon>
        <taxon>Gammaproteobacteria</taxon>
        <taxon>Aeromonadales</taxon>
        <taxon>Succinivibrionaceae</taxon>
        <taxon>Succinivibrio</taxon>
    </lineage>
</organism>
<comment type="caution">
    <text evidence="1">The sequence shown here is derived from an EMBL/GenBank/DDBJ whole genome shotgun (WGS) entry which is preliminary data.</text>
</comment>
<gene>
    <name evidence="1" type="ORF">J5V48_08720</name>
</gene>